<evidence type="ECO:0000256" key="7">
    <source>
        <dbReference type="ARBA" id="ARBA00023136"/>
    </source>
</evidence>
<evidence type="ECO:0000313" key="16">
    <source>
        <dbReference type="EMBL" id="KAK6166199.1"/>
    </source>
</evidence>
<evidence type="ECO:0000256" key="8">
    <source>
        <dbReference type="ARBA" id="ARBA00023170"/>
    </source>
</evidence>
<feature type="transmembrane region" description="Helical" evidence="12">
    <location>
        <begin position="350"/>
        <end position="370"/>
    </location>
</feature>
<sequence>MNMLTDFNPIFLCFLGYTIIIVECGEFQVGEQERLLFEAFKECLKKRNEDPVVLTGVFCNRTFDNILCWDDAQAGTTVKQHCPSYINGFNKAEYATRTCMDDGTWYINPSLNKSWTNYSRCGMEDERFSPLIEEHMPRVKQLFTVGYSFSLAALVLAIFIMLYFRKLRCPRNLIHVNLFLVYTIRAFISLLKEILLVNDIGFPDDVTVNDDGKYMLTEGSHWGCKMFFTILNYIILASILWIFVEGLYLQLLLTLTVRAKKIKLWWYVVFGWGAPVLFVIPWGVTRYFLDDSYCWNVSYYRPGLFWIINGPIVISVIITFLIFVNILRLLFTKLTATNCSNSRRYRYRRLAKSTLILIPLFAVYYMGFIWLPDDLDPLAQLIQIYIEMLFNSFQGMLVALLFCFFNSEVQNEIKKNWYRRVLHRGGSFNYKSSRTRHSSRSFNSETDAGYYSKKENKKESVMNGTLSDIREESVPLNLNLKMTRGSSQDHNDNIQESYDNHNSVPQYLESGLLGQDENPSINQTGEEKHDDLVSFSNGGIKVQLNLENHVLNQDKNSFEQLPEEQKHDDSVTHCNGSNNFHNGSSKAGDDQ</sequence>
<accession>A0AAN8GGZ1</accession>
<dbReference type="Gene3D" id="4.10.1240.10">
    <property type="entry name" value="GPCR, family 2, extracellular hormone receptor domain"/>
    <property type="match status" value="1"/>
</dbReference>
<proteinExistence type="inferred from homology"/>
<evidence type="ECO:0000256" key="5">
    <source>
        <dbReference type="ARBA" id="ARBA00022989"/>
    </source>
</evidence>
<dbReference type="SUPFAM" id="SSF111418">
    <property type="entry name" value="Hormone receptor domain"/>
    <property type="match status" value="1"/>
</dbReference>
<evidence type="ECO:0000259" key="14">
    <source>
        <dbReference type="PROSITE" id="PS50227"/>
    </source>
</evidence>
<keyword evidence="4 12" id="KW-0812">Transmembrane</keyword>
<feature type="region of interest" description="Disordered" evidence="11">
    <location>
        <begin position="562"/>
        <end position="591"/>
    </location>
</feature>
<evidence type="ECO:0000256" key="1">
    <source>
        <dbReference type="ARBA" id="ARBA00004651"/>
    </source>
</evidence>
<evidence type="ECO:0000313" key="17">
    <source>
        <dbReference type="Proteomes" id="UP001347796"/>
    </source>
</evidence>
<gene>
    <name evidence="16" type="ORF">SNE40_022953</name>
</gene>
<dbReference type="PROSITE" id="PS50261">
    <property type="entry name" value="G_PROTEIN_RECEP_F2_4"/>
    <property type="match status" value="1"/>
</dbReference>
<organism evidence="16 17">
    <name type="scientific">Patella caerulea</name>
    <name type="common">Rayed Mediterranean limpet</name>
    <dbReference type="NCBI Taxonomy" id="87958"/>
    <lineage>
        <taxon>Eukaryota</taxon>
        <taxon>Metazoa</taxon>
        <taxon>Spiralia</taxon>
        <taxon>Lophotrochozoa</taxon>
        <taxon>Mollusca</taxon>
        <taxon>Gastropoda</taxon>
        <taxon>Patellogastropoda</taxon>
        <taxon>Patelloidea</taxon>
        <taxon>Patellidae</taxon>
        <taxon>Patella</taxon>
    </lineage>
</organism>
<dbReference type="PROSITE" id="PS50227">
    <property type="entry name" value="G_PROTEIN_RECEP_F2_3"/>
    <property type="match status" value="1"/>
</dbReference>
<evidence type="ECO:0000256" key="9">
    <source>
        <dbReference type="ARBA" id="ARBA00023180"/>
    </source>
</evidence>
<evidence type="ECO:0000256" key="10">
    <source>
        <dbReference type="ARBA" id="ARBA00023224"/>
    </source>
</evidence>
<keyword evidence="8" id="KW-0675">Receptor</keyword>
<keyword evidence="7 12" id="KW-0472">Membrane</keyword>
<dbReference type="Pfam" id="PF00002">
    <property type="entry name" value="7tm_2"/>
    <property type="match status" value="1"/>
</dbReference>
<keyword evidence="13" id="KW-0732">Signal</keyword>
<keyword evidence="17" id="KW-1185">Reference proteome</keyword>
<dbReference type="SUPFAM" id="SSF81321">
    <property type="entry name" value="Family A G protein-coupled receptor-like"/>
    <property type="match status" value="1"/>
</dbReference>
<keyword evidence="6" id="KW-0297">G-protein coupled receptor</keyword>
<feature type="transmembrane region" description="Helical" evidence="12">
    <location>
        <begin position="382"/>
        <end position="405"/>
    </location>
</feature>
<keyword evidence="5 12" id="KW-1133">Transmembrane helix</keyword>
<feature type="transmembrane region" description="Helical" evidence="12">
    <location>
        <begin position="264"/>
        <end position="284"/>
    </location>
</feature>
<feature type="domain" description="G-protein coupled receptors family 2 profile 1" evidence="14">
    <location>
        <begin position="42"/>
        <end position="125"/>
    </location>
</feature>
<evidence type="ECO:0000256" key="4">
    <source>
        <dbReference type="ARBA" id="ARBA00022692"/>
    </source>
</evidence>
<feature type="compositionally biased region" description="Polar residues" evidence="11">
    <location>
        <begin position="572"/>
        <end position="585"/>
    </location>
</feature>
<name>A0AAN8GGZ1_PATCE</name>
<keyword evidence="10" id="KW-0807">Transducer</keyword>
<comment type="caution">
    <text evidence="16">The sequence shown here is derived from an EMBL/GenBank/DDBJ whole genome shotgun (WGS) entry which is preliminary data.</text>
</comment>
<dbReference type="InterPro" id="IPR000832">
    <property type="entry name" value="GPCR_2_secretin-like"/>
</dbReference>
<evidence type="ECO:0000256" key="3">
    <source>
        <dbReference type="ARBA" id="ARBA00022475"/>
    </source>
</evidence>
<keyword evidence="9" id="KW-0325">Glycoprotein</keyword>
<feature type="signal peptide" evidence="13">
    <location>
        <begin position="1"/>
        <end position="24"/>
    </location>
</feature>
<feature type="domain" description="G-protein coupled receptors family 2 profile 2" evidence="15">
    <location>
        <begin position="139"/>
        <end position="406"/>
    </location>
</feature>
<comment type="similarity">
    <text evidence="2">Belongs to the G-protein coupled receptor 2 family.</text>
</comment>
<reference evidence="16 17" key="1">
    <citation type="submission" date="2024-01" db="EMBL/GenBank/DDBJ databases">
        <title>The genome of the rayed Mediterranean limpet Patella caerulea (Linnaeus, 1758).</title>
        <authorList>
            <person name="Anh-Thu Weber A."/>
            <person name="Halstead-Nussloch G."/>
        </authorList>
    </citation>
    <scope>NUCLEOTIDE SEQUENCE [LARGE SCALE GENOMIC DNA]</scope>
    <source>
        <strain evidence="16">AATW-2023a</strain>
        <tissue evidence="16">Whole specimen</tissue>
    </source>
</reference>
<dbReference type="GO" id="GO:0005886">
    <property type="term" value="C:plasma membrane"/>
    <property type="evidence" value="ECO:0007669"/>
    <property type="project" value="UniProtKB-SubCell"/>
</dbReference>
<evidence type="ECO:0000256" key="11">
    <source>
        <dbReference type="SAM" id="MobiDB-lite"/>
    </source>
</evidence>
<protein>
    <submittedName>
        <fullName evidence="16">Uncharacterized protein</fullName>
    </submittedName>
</protein>
<comment type="subcellular location">
    <subcellularLocation>
        <location evidence="1">Cell membrane</location>
        <topology evidence="1">Multi-pass membrane protein</topology>
    </subcellularLocation>
</comment>
<dbReference type="Pfam" id="PF02793">
    <property type="entry name" value="HRM"/>
    <property type="match status" value="1"/>
</dbReference>
<dbReference type="GO" id="GO:0017046">
    <property type="term" value="F:peptide hormone binding"/>
    <property type="evidence" value="ECO:0007669"/>
    <property type="project" value="TreeGrafter"/>
</dbReference>
<dbReference type="InterPro" id="IPR050332">
    <property type="entry name" value="GPCR_2"/>
</dbReference>
<dbReference type="AlphaFoldDB" id="A0AAN8GGZ1"/>
<dbReference type="PANTHER" id="PTHR45620:SF1">
    <property type="entry name" value="G-PROTEIN COUPLED RECEPTORS FAMILY 2 PROFILE 2 DOMAIN-CONTAINING PROTEIN"/>
    <property type="match status" value="1"/>
</dbReference>
<dbReference type="InterPro" id="IPR017981">
    <property type="entry name" value="GPCR_2-like_7TM"/>
</dbReference>
<dbReference type="EMBL" id="JAZGQO010000021">
    <property type="protein sequence ID" value="KAK6166199.1"/>
    <property type="molecule type" value="Genomic_DNA"/>
</dbReference>
<feature type="chain" id="PRO_5043032005" evidence="13">
    <location>
        <begin position="25"/>
        <end position="591"/>
    </location>
</feature>
<dbReference type="InterPro" id="IPR036445">
    <property type="entry name" value="GPCR_2_extracell_dom_sf"/>
</dbReference>
<feature type="region of interest" description="Disordered" evidence="11">
    <location>
        <begin position="482"/>
        <end position="505"/>
    </location>
</feature>
<dbReference type="SMART" id="SM00008">
    <property type="entry name" value="HormR"/>
    <property type="match status" value="1"/>
</dbReference>
<dbReference type="InterPro" id="IPR001879">
    <property type="entry name" value="GPCR_2_extracellular_dom"/>
</dbReference>
<evidence type="ECO:0000256" key="12">
    <source>
        <dbReference type="SAM" id="Phobius"/>
    </source>
</evidence>
<keyword evidence="3" id="KW-1003">Cell membrane</keyword>
<evidence type="ECO:0000259" key="15">
    <source>
        <dbReference type="PROSITE" id="PS50261"/>
    </source>
</evidence>
<dbReference type="GO" id="GO:0007188">
    <property type="term" value="P:adenylate cyclase-modulating G protein-coupled receptor signaling pathway"/>
    <property type="evidence" value="ECO:0007669"/>
    <property type="project" value="TreeGrafter"/>
</dbReference>
<feature type="compositionally biased region" description="Polar residues" evidence="11">
    <location>
        <begin position="494"/>
        <end position="505"/>
    </location>
</feature>
<dbReference type="PANTHER" id="PTHR45620">
    <property type="entry name" value="PDF RECEPTOR-LIKE PROTEIN-RELATED"/>
    <property type="match status" value="1"/>
</dbReference>
<feature type="transmembrane region" description="Helical" evidence="12">
    <location>
        <begin position="145"/>
        <end position="164"/>
    </location>
</feature>
<feature type="transmembrane region" description="Helical" evidence="12">
    <location>
        <begin position="230"/>
        <end position="252"/>
    </location>
</feature>
<dbReference type="PROSITE" id="PS00650">
    <property type="entry name" value="G_PROTEIN_RECEP_F2_2"/>
    <property type="match status" value="1"/>
</dbReference>
<dbReference type="InterPro" id="IPR017983">
    <property type="entry name" value="GPCR_2_secretin-like_CS"/>
</dbReference>
<evidence type="ECO:0000256" key="13">
    <source>
        <dbReference type="SAM" id="SignalP"/>
    </source>
</evidence>
<evidence type="ECO:0000256" key="6">
    <source>
        <dbReference type="ARBA" id="ARBA00023040"/>
    </source>
</evidence>
<feature type="transmembrane region" description="Helical" evidence="12">
    <location>
        <begin position="176"/>
        <end position="197"/>
    </location>
</feature>
<evidence type="ECO:0000256" key="2">
    <source>
        <dbReference type="ARBA" id="ARBA00005314"/>
    </source>
</evidence>
<dbReference type="GO" id="GO:0008528">
    <property type="term" value="F:G protein-coupled peptide receptor activity"/>
    <property type="evidence" value="ECO:0007669"/>
    <property type="project" value="TreeGrafter"/>
</dbReference>
<dbReference type="Gene3D" id="1.20.1070.10">
    <property type="entry name" value="Rhodopsin 7-helix transmembrane proteins"/>
    <property type="match status" value="1"/>
</dbReference>
<dbReference type="GO" id="GO:0007166">
    <property type="term" value="P:cell surface receptor signaling pathway"/>
    <property type="evidence" value="ECO:0007669"/>
    <property type="project" value="InterPro"/>
</dbReference>
<feature type="transmembrane region" description="Helical" evidence="12">
    <location>
        <begin position="304"/>
        <end position="330"/>
    </location>
</feature>
<dbReference type="PROSITE" id="PS00649">
    <property type="entry name" value="G_PROTEIN_RECEP_F2_1"/>
    <property type="match status" value="1"/>
</dbReference>
<dbReference type="Proteomes" id="UP001347796">
    <property type="component" value="Unassembled WGS sequence"/>
</dbReference>
<dbReference type="PRINTS" id="PR00249">
    <property type="entry name" value="GPCRSECRETIN"/>
</dbReference>